<comment type="similarity">
    <text evidence="1 7">Belongs to the phospholipase B-like family.</text>
</comment>
<keyword evidence="9" id="KW-1185">Reference proteome</keyword>
<dbReference type="Proteomes" id="UP000812440">
    <property type="component" value="Chromosome 1"/>
</dbReference>
<feature type="chain" id="PRO_5035962028" description="Phospholipase B-like" evidence="7">
    <location>
        <begin position="34"/>
        <end position="566"/>
    </location>
</feature>
<keyword evidence="2 7" id="KW-0732">Signal</keyword>
<organism evidence="8 9">
    <name type="scientific">Hymenochirus boettgeri</name>
    <name type="common">Congo dwarf clawed frog</name>
    <dbReference type="NCBI Taxonomy" id="247094"/>
    <lineage>
        <taxon>Eukaryota</taxon>
        <taxon>Metazoa</taxon>
        <taxon>Chordata</taxon>
        <taxon>Craniata</taxon>
        <taxon>Vertebrata</taxon>
        <taxon>Euteleostomi</taxon>
        <taxon>Amphibia</taxon>
        <taxon>Batrachia</taxon>
        <taxon>Anura</taxon>
        <taxon>Pipoidea</taxon>
        <taxon>Pipidae</taxon>
        <taxon>Pipinae</taxon>
        <taxon>Hymenochirus</taxon>
    </lineage>
</organism>
<keyword evidence="3 7" id="KW-0378">Hydrolase</keyword>
<protein>
    <recommendedName>
        <fullName evidence="7">Phospholipase B-like</fullName>
        <ecNumber evidence="7">3.1.1.-</ecNumber>
    </recommendedName>
</protein>
<evidence type="ECO:0000313" key="8">
    <source>
        <dbReference type="EMBL" id="KAG8455685.1"/>
    </source>
</evidence>
<evidence type="ECO:0000313" key="9">
    <source>
        <dbReference type="Proteomes" id="UP000812440"/>
    </source>
</evidence>
<dbReference type="PANTHER" id="PTHR12370">
    <property type="entry name" value="PHOSPHOLIPASE B-RELATED"/>
    <property type="match status" value="1"/>
</dbReference>
<dbReference type="GO" id="GO:0004620">
    <property type="term" value="F:phospholipase activity"/>
    <property type="evidence" value="ECO:0007669"/>
    <property type="project" value="InterPro"/>
</dbReference>
<keyword evidence="4 7" id="KW-0442">Lipid degradation</keyword>
<reference evidence="8" key="1">
    <citation type="thesis" date="2020" institute="ProQuest LLC" country="789 East Eisenhower Parkway, Ann Arbor, MI, USA">
        <title>Comparative Genomics and Chromosome Evolution.</title>
        <authorList>
            <person name="Mudd A.B."/>
        </authorList>
    </citation>
    <scope>NUCLEOTIDE SEQUENCE</scope>
    <source>
        <strain evidence="8">Female2</strain>
        <tissue evidence="8">Blood</tissue>
    </source>
</reference>
<dbReference type="OrthoDB" id="443524at2759"/>
<comment type="function">
    <text evidence="7">Putative phospholipase.</text>
</comment>
<evidence type="ECO:0000256" key="4">
    <source>
        <dbReference type="ARBA" id="ARBA00022963"/>
    </source>
</evidence>
<evidence type="ECO:0000256" key="7">
    <source>
        <dbReference type="RuleBase" id="RU364138"/>
    </source>
</evidence>
<dbReference type="EC" id="3.1.1.-" evidence="7"/>
<dbReference type="GO" id="GO:0005576">
    <property type="term" value="C:extracellular region"/>
    <property type="evidence" value="ECO:0007669"/>
    <property type="project" value="TreeGrafter"/>
</dbReference>
<dbReference type="EMBL" id="JAACNH010000001">
    <property type="protein sequence ID" value="KAG8455685.1"/>
    <property type="molecule type" value="Genomic_DNA"/>
</dbReference>
<dbReference type="AlphaFoldDB" id="A0A8T2KE23"/>
<keyword evidence="5 7" id="KW-0443">Lipid metabolism</keyword>
<evidence type="ECO:0000256" key="1">
    <source>
        <dbReference type="ARBA" id="ARBA00007835"/>
    </source>
</evidence>
<evidence type="ECO:0000256" key="5">
    <source>
        <dbReference type="ARBA" id="ARBA00023098"/>
    </source>
</evidence>
<keyword evidence="6" id="KW-0325">Glycoprotein</keyword>
<gene>
    <name evidence="8" type="ORF">GDO86_001759</name>
</gene>
<sequence>MSLQILQVVSHMKASMVVREMLLVCLISGWVDAQESEVSVLMDPVTGKMTTVPEKEAAGWVAWAVLKDSINQNGWAILEVQTNNAFNDSVQAYAAGVAEAAVTQRLIYMHWMNTMVGYCGPYKYQTTYCEKLHSYLEANLAWMQEEMEKGQDEEYWYQIRLALLQLKGLEDSYSGCISFPQSKLKLNPFGFLLFQLGGDLEDLEAALNKTAPKRVMGSGSCSALIKLLPGNKELFVSHDTWNTYQSMLRIIKKYTFPFHTKPKGGPEVIPGWVQTFSSYPGTIFSGDDFYLLSSGLVTLETTIGNSNNALWKHIQPQGSVQEWLRNIAANRLATGGQEWTSIFKKFNSGTYNNQWMIVDYNKFRVGSTDVPSGLLTILEQIPGMTLMADKSDILYKNGYWASYNVPYFKEVFNASGWPALVDKYGDWFNYDKSPRALMFHRDNTKVKDMTSMVKLMRYNDYLNDPLSRCSSCDPPQNGENAISARSDLNPANGTYPFGALRQRQHGGTDMKVTSYKMAKEYQMIAVNGPTWDQVPPFQWSTSPFVNLMHMGHPDLWKFSPITVRWD</sequence>
<dbReference type="Pfam" id="PF04916">
    <property type="entry name" value="Phospholip_B"/>
    <property type="match status" value="1"/>
</dbReference>
<evidence type="ECO:0000256" key="2">
    <source>
        <dbReference type="ARBA" id="ARBA00022729"/>
    </source>
</evidence>
<proteinExistence type="inferred from homology"/>
<dbReference type="GO" id="GO:0009395">
    <property type="term" value="P:phospholipid catabolic process"/>
    <property type="evidence" value="ECO:0007669"/>
    <property type="project" value="TreeGrafter"/>
</dbReference>
<dbReference type="Gene3D" id="3.60.60.30">
    <property type="match status" value="1"/>
</dbReference>
<evidence type="ECO:0000256" key="6">
    <source>
        <dbReference type="ARBA" id="ARBA00023180"/>
    </source>
</evidence>
<comment type="caution">
    <text evidence="8">The sequence shown here is derived from an EMBL/GenBank/DDBJ whole genome shotgun (WGS) entry which is preliminary data.</text>
</comment>
<name>A0A8T2KE23_9PIPI</name>
<accession>A0A8T2KE23</accession>
<feature type="signal peptide" evidence="7">
    <location>
        <begin position="1"/>
        <end position="33"/>
    </location>
</feature>
<dbReference type="InterPro" id="IPR007000">
    <property type="entry name" value="PLipase_B-like"/>
</dbReference>
<dbReference type="PANTHER" id="PTHR12370:SF3">
    <property type="entry name" value="PHOSPHOLIPASE B-LIKE 2-RELATED"/>
    <property type="match status" value="1"/>
</dbReference>
<evidence type="ECO:0000256" key="3">
    <source>
        <dbReference type="ARBA" id="ARBA00022801"/>
    </source>
</evidence>